<dbReference type="Proteomes" id="UP001162164">
    <property type="component" value="Unassembled WGS sequence"/>
</dbReference>
<reference evidence="5" key="1">
    <citation type="journal article" date="2023" name="Insect Mol. Biol.">
        <title>Genome sequencing provides insights into the evolution of gene families encoding plant cell wall-degrading enzymes in longhorned beetles.</title>
        <authorList>
            <person name="Shin N.R."/>
            <person name="Okamura Y."/>
            <person name="Kirsch R."/>
            <person name="Pauchet Y."/>
        </authorList>
    </citation>
    <scope>NUCLEOTIDE SEQUENCE</scope>
    <source>
        <strain evidence="5">MMC_N1</strain>
    </source>
</reference>
<evidence type="ECO:0000256" key="3">
    <source>
        <dbReference type="SAM" id="Coils"/>
    </source>
</evidence>
<protein>
    <recommendedName>
        <fullName evidence="4">C2H2-type domain-containing protein</fullName>
    </recommendedName>
</protein>
<feature type="coiled-coil region" evidence="3">
    <location>
        <begin position="16"/>
        <end position="53"/>
    </location>
</feature>
<gene>
    <name evidence="5" type="ORF">NQ317_017674</name>
</gene>
<evidence type="ECO:0000256" key="1">
    <source>
        <dbReference type="ARBA" id="ARBA00023054"/>
    </source>
</evidence>
<feature type="domain" description="C2H2-type" evidence="4">
    <location>
        <begin position="64"/>
        <end position="92"/>
    </location>
</feature>
<name>A0ABQ9JNR7_9CUCU</name>
<evidence type="ECO:0000313" key="6">
    <source>
        <dbReference type="Proteomes" id="UP001162164"/>
    </source>
</evidence>
<dbReference type="SUPFAM" id="SSF57667">
    <property type="entry name" value="beta-beta-alpha zinc fingers"/>
    <property type="match status" value="1"/>
</dbReference>
<keyword evidence="6" id="KW-1185">Reference proteome</keyword>
<keyword evidence="1 3" id="KW-0175">Coiled coil</keyword>
<dbReference type="PANTHER" id="PTHR21502">
    <property type="entry name" value="ZINC FINGER PROTEIN DZIP1"/>
    <property type="match status" value="1"/>
</dbReference>
<evidence type="ECO:0000256" key="2">
    <source>
        <dbReference type="PROSITE-ProRule" id="PRU00042"/>
    </source>
</evidence>
<dbReference type="Gene3D" id="3.30.160.60">
    <property type="entry name" value="Classic Zinc Finger"/>
    <property type="match status" value="1"/>
</dbReference>
<dbReference type="EMBL" id="JAPWTJ010000331">
    <property type="protein sequence ID" value="KAJ8979526.1"/>
    <property type="molecule type" value="Genomic_DNA"/>
</dbReference>
<accession>A0ABQ9JNR7</accession>
<keyword evidence="2" id="KW-0479">Metal-binding</keyword>
<organism evidence="5 6">
    <name type="scientific">Molorchus minor</name>
    <dbReference type="NCBI Taxonomy" id="1323400"/>
    <lineage>
        <taxon>Eukaryota</taxon>
        <taxon>Metazoa</taxon>
        <taxon>Ecdysozoa</taxon>
        <taxon>Arthropoda</taxon>
        <taxon>Hexapoda</taxon>
        <taxon>Insecta</taxon>
        <taxon>Pterygota</taxon>
        <taxon>Neoptera</taxon>
        <taxon>Endopterygota</taxon>
        <taxon>Coleoptera</taxon>
        <taxon>Polyphaga</taxon>
        <taxon>Cucujiformia</taxon>
        <taxon>Chrysomeloidea</taxon>
        <taxon>Cerambycidae</taxon>
        <taxon>Lamiinae</taxon>
        <taxon>Monochamini</taxon>
        <taxon>Molorchus</taxon>
    </lineage>
</organism>
<evidence type="ECO:0000259" key="4">
    <source>
        <dbReference type="PROSITE" id="PS50157"/>
    </source>
</evidence>
<comment type="caution">
    <text evidence="5">The sequence shown here is derived from an EMBL/GenBank/DDBJ whole genome shotgun (WGS) entry which is preliminary data.</text>
</comment>
<keyword evidence="2" id="KW-0863">Zinc-finger</keyword>
<dbReference type="PANTHER" id="PTHR21502:SF3">
    <property type="entry name" value="CILIUM ASSEMBLY PROTEIN DZIP1L"/>
    <property type="match status" value="1"/>
</dbReference>
<sequence>MFRMSQLSVEYLLFCKKYLDNTVVILKKELSKLKEENKELKLFTHELENHLSALTKQGHLATSFTCDKCSKVFSTEEYLLSHIKRRHNDENKSFKGADTDLLQSEIKELKERLNVAGNCYKKKMRKLS</sequence>
<dbReference type="InterPro" id="IPR051241">
    <property type="entry name" value="DZIP_RILPL"/>
</dbReference>
<dbReference type="InterPro" id="IPR013087">
    <property type="entry name" value="Znf_C2H2_type"/>
</dbReference>
<proteinExistence type="predicted"/>
<keyword evidence="2" id="KW-0862">Zinc</keyword>
<dbReference type="PROSITE" id="PS50157">
    <property type="entry name" value="ZINC_FINGER_C2H2_2"/>
    <property type="match status" value="1"/>
</dbReference>
<dbReference type="PROSITE" id="PS00028">
    <property type="entry name" value="ZINC_FINGER_C2H2_1"/>
    <property type="match status" value="1"/>
</dbReference>
<evidence type="ECO:0000313" key="5">
    <source>
        <dbReference type="EMBL" id="KAJ8979526.1"/>
    </source>
</evidence>
<dbReference type="InterPro" id="IPR036236">
    <property type="entry name" value="Znf_C2H2_sf"/>
</dbReference>
<dbReference type="SMART" id="SM00355">
    <property type="entry name" value="ZnF_C2H2"/>
    <property type="match status" value="1"/>
</dbReference>